<organism evidence="1 2">
    <name type="scientific">Glycine soja</name>
    <name type="common">Wild soybean</name>
    <dbReference type="NCBI Taxonomy" id="3848"/>
    <lineage>
        <taxon>Eukaryota</taxon>
        <taxon>Viridiplantae</taxon>
        <taxon>Streptophyta</taxon>
        <taxon>Embryophyta</taxon>
        <taxon>Tracheophyta</taxon>
        <taxon>Spermatophyta</taxon>
        <taxon>Magnoliopsida</taxon>
        <taxon>eudicotyledons</taxon>
        <taxon>Gunneridae</taxon>
        <taxon>Pentapetalae</taxon>
        <taxon>rosids</taxon>
        <taxon>fabids</taxon>
        <taxon>Fabales</taxon>
        <taxon>Fabaceae</taxon>
        <taxon>Papilionoideae</taxon>
        <taxon>50 kb inversion clade</taxon>
        <taxon>NPAAA clade</taxon>
        <taxon>indigoferoid/millettioid clade</taxon>
        <taxon>Phaseoleae</taxon>
        <taxon>Glycine</taxon>
        <taxon>Glycine subgen. Soja</taxon>
    </lineage>
</organism>
<comment type="caution">
    <text evidence="1">The sequence shown here is derived from an EMBL/GenBank/DDBJ whole genome shotgun (WGS) entry which is preliminary data.</text>
</comment>
<dbReference type="EMBL" id="QZWG01000004">
    <property type="protein sequence ID" value="RZC14814.1"/>
    <property type="molecule type" value="Genomic_DNA"/>
</dbReference>
<dbReference type="Proteomes" id="UP000289340">
    <property type="component" value="Chromosome 4"/>
</dbReference>
<dbReference type="AlphaFoldDB" id="A0A445KUY0"/>
<dbReference type="EMBL" id="QZWG01000004">
    <property type="protein sequence ID" value="RZC14813.1"/>
    <property type="molecule type" value="Genomic_DNA"/>
</dbReference>
<accession>A0A445KUY0</accession>
<proteinExistence type="predicted"/>
<evidence type="ECO:0000313" key="2">
    <source>
        <dbReference type="Proteomes" id="UP000289340"/>
    </source>
</evidence>
<evidence type="ECO:0000313" key="1">
    <source>
        <dbReference type="EMBL" id="RZC14814.1"/>
    </source>
</evidence>
<protein>
    <submittedName>
        <fullName evidence="1">Uncharacterized protein</fullName>
    </submittedName>
</protein>
<sequence length="133" mass="15471">MASQLTLQLQLQSRGLVPDLVRFGAFLKHVFALPSLAFKKQISCIRKKKKRNKFQNTGNFKNSEQLSEVLNRRRTKGYIERDTEDMLGILRPGYQTTIEVSSSLSRFMNHEQQWKGACLMVFMRLIACYVRLV</sequence>
<reference evidence="1 2" key="1">
    <citation type="submission" date="2018-09" db="EMBL/GenBank/DDBJ databases">
        <title>A high-quality reference genome of wild soybean provides a powerful tool to mine soybean genomes.</title>
        <authorList>
            <person name="Xie M."/>
            <person name="Chung C.Y.L."/>
            <person name="Li M.-W."/>
            <person name="Wong F.-L."/>
            <person name="Chan T.-F."/>
            <person name="Lam H.-M."/>
        </authorList>
    </citation>
    <scope>NUCLEOTIDE SEQUENCE [LARGE SCALE GENOMIC DNA]</scope>
    <source>
        <strain evidence="2">cv. W05</strain>
        <tissue evidence="1">Hypocotyl of etiolated seedlings</tissue>
    </source>
</reference>
<name>A0A445KUY0_GLYSO</name>
<gene>
    <name evidence="1" type="ORF">D0Y65_008646</name>
</gene>
<keyword evidence="2" id="KW-1185">Reference proteome</keyword>